<accession>A0AC61D8L5</accession>
<reference evidence="1" key="1">
    <citation type="submission" date="2017-10" db="EMBL/GenBank/DDBJ databases">
        <title>Genome sequence of cellulolytic Lachnospiraceae bacterium XHS1971 isolated from hotspring sediment.</title>
        <authorList>
            <person name="Vasudevan G."/>
            <person name="Joshi A.J."/>
            <person name="Hivarkar S."/>
            <person name="Lanjekar V.B."/>
            <person name="Dhakephalkar P.K."/>
            <person name="Dagar S."/>
        </authorList>
    </citation>
    <scope>NUCLEOTIDE SEQUENCE</scope>
    <source>
        <strain evidence="1">XHS1971</strain>
    </source>
</reference>
<name>A0AC61D8L5_9FIRM</name>
<evidence type="ECO:0000313" key="2">
    <source>
        <dbReference type="Proteomes" id="UP000224460"/>
    </source>
</evidence>
<keyword evidence="1" id="KW-0808">Transferase</keyword>
<dbReference type="EMBL" id="PEDL01000048">
    <property type="protein sequence ID" value="PHV69185.1"/>
    <property type="molecule type" value="Genomic_DNA"/>
</dbReference>
<organism evidence="1 2">
    <name type="scientific">Sporanaerobium hydrogeniformans</name>
    <dbReference type="NCBI Taxonomy" id="3072179"/>
    <lineage>
        <taxon>Bacteria</taxon>
        <taxon>Bacillati</taxon>
        <taxon>Bacillota</taxon>
        <taxon>Clostridia</taxon>
        <taxon>Lachnospirales</taxon>
        <taxon>Lachnospiraceae</taxon>
        <taxon>Sporanaerobium</taxon>
    </lineage>
</organism>
<gene>
    <name evidence="1" type="ORF">CS063_17265</name>
</gene>
<dbReference type="Proteomes" id="UP000224460">
    <property type="component" value="Unassembled WGS sequence"/>
</dbReference>
<keyword evidence="1" id="KW-0418">Kinase</keyword>
<comment type="caution">
    <text evidence="1">The sequence shown here is derived from an EMBL/GenBank/DDBJ whole genome shotgun (WGS) entry which is preliminary data.</text>
</comment>
<protein>
    <submittedName>
        <fullName evidence="1">Cytidylate kinase</fullName>
    </submittedName>
</protein>
<proteinExistence type="predicted"/>
<keyword evidence="2" id="KW-1185">Reference proteome</keyword>
<sequence length="205" mass="22842">MDKIIITIGRQFGSGGRYIGKKLAEDLNIPFYDKELIELAAKEHGMSPEVFANIDETASSSFLYSLAMGINTFGSRISTLSEMPLTDKLFIAETNTIKRIATEGSCVIVGRCADYILADNPNCIHIFVHGDFKDRVNRAVRDYGVPADKAESIIAKTDKKRATYYEFYSSQKWSKATNYTLCLDSSVLGLDNCVDIIKDVIAKRQ</sequence>
<evidence type="ECO:0000313" key="1">
    <source>
        <dbReference type="EMBL" id="PHV69185.1"/>
    </source>
</evidence>